<dbReference type="PANTHER" id="PTHR43179">
    <property type="entry name" value="RHAMNOSYLTRANSFERASE WBBL"/>
    <property type="match status" value="1"/>
</dbReference>
<dbReference type="Proteomes" id="UP000198324">
    <property type="component" value="Unassembled WGS sequence"/>
</dbReference>
<evidence type="ECO:0000313" key="3">
    <source>
        <dbReference type="Proteomes" id="UP000198324"/>
    </source>
</evidence>
<protein>
    <recommendedName>
        <fullName evidence="1">Glycosyltransferase 2-like domain-containing protein</fullName>
    </recommendedName>
</protein>
<name>A0A239BZ88_9BACT</name>
<dbReference type="SUPFAM" id="SSF53448">
    <property type="entry name" value="Nucleotide-diphospho-sugar transferases"/>
    <property type="match status" value="1"/>
</dbReference>
<keyword evidence="3" id="KW-1185">Reference proteome</keyword>
<gene>
    <name evidence="2" type="ORF">SAMN04488503_2849</name>
</gene>
<dbReference type="PANTHER" id="PTHR43179:SF7">
    <property type="entry name" value="RHAMNOSYLTRANSFERASE WBBL"/>
    <property type="match status" value="1"/>
</dbReference>
<sequence length="591" mass="62357">MSARLEASWLALPESLRGRLALASTGWRHLAGAGAHCLALARADTRGEARALCALAADLLLWAFGENPLSGPLAAEILAAPELPLSAPTRRALAAVAQGWRAPDAKAGGMAYFERLARRRDTEKLAAFLTAQVDKDPAGLFWRDKALGLALYCGENELSQSLERTALSGLQDMPGLAPAARMLAAQSAFLRGDLDFCLDELVGDPAPMQEAFGPACAASRAGLALLAAGEDTAALGLLRQCLAAAPWQASLARVAADAASGLRHRRTPPPGPALVMLYTWNKAADLDATLGSLAASDLATKGGGRARVLVLDNGSTDATPHVLDAWTARLGEGLLRLSLPVNIGAPAARNWLAATPEARAAETLVYLDDDVDLPPDWLQRLGAGLEHRPEAGVVGCLVADFHAPHLLQNAAGRLVVPDDTMSDTADGAPENRPPLDFQSLTPNPFRLLDAHLQGPDWGLFGHMSDCVSVTGCCHLFRRRALDAPADQGGGFSLALGPSQYDDFERDLRMAACGRLALCQGHLRVRHRKRSGLAAQGTEGGDASSNALGNRYKMQTMHPREEIAAIINAQARQLDRDAAAALALLDRDQGAA</sequence>
<dbReference type="RefSeq" id="WP_089275044.1">
    <property type="nucleotide sequence ID" value="NZ_FZOC01000006.1"/>
</dbReference>
<organism evidence="2 3">
    <name type="scientific">Humidesulfovibrio mexicanus</name>
    <dbReference type="NCBI Taxonomy" id="147047"/>
    <lineage>
        <taxon>Bacteria</taxon>
        <taxon>Pseudomonadati</taxon>
        <taxon>Thermodesulfobacteriota</taxon>
        <taxon>Desulfovibrionia</taxon>
        <taxon>Desulfovibrionales</taxon>
        <taxon>Desulfovibrionaceae</taxon>
        <taxon>Humidesulfovibrio</taxon>
    </lineage>
</organism>
<dbReference type="InterPro" id="IPR029044">
    <property type="entry name" value="Nucleotide-diphossugar_trans"/>
</dbReference>
<dbReference type="EMBL" id="FZOC01000006">
    <property type="protein sequence ID" value="SNS12424.1"/>
    <property type="molecule type" value="Genomic_DNA"/>
</dbReference>
<proteinExistence type="predicted"/>
<feature type="domain" description="Glycosyltransferase 2-like" evidence="1">
    <location>
        <begin position="277"/>
        <end position="403"/>
    </location>
</feature>
<accession>A0A239BZ88</accession>
<evidence type="ECO:0000259" key="1">
    <source>
        <dbReference type="Pfam" id="PF00535"/>
    </source>
</evidence>
<dbReference type="AlphaFoldDB" id="A0A239BZ88"/>
<dbReference type="InterPro" id="IPR001173">
    <property type="entry name" value="Glyco_trans_2-like"/>
</dbReference>
<reference evidence="2 3" key="1">
    <citation type="submission" date="2017-06" db="EMBL/GenBank/DDBJ databases">
        <authorList>
            <person name="Kim H.J."/>
            <person name="Triplett B.A."/>
        </authorList>
    </citation>
    <scope>NUCLEOTIDE SEQUENCE [LARGE SCALE GENOMIC DNA]</scope>
    <source>
        <strain evidence="2 3">DSM 13116</strain>
    </source>
</reference>
<dbReference type="Gene3D" id="3.90.550.10">
    <property type="entry name" value="Spore Coat Polysaccharide Biosynthesis Protein SpsA, Chain A"/>
    <property type="match status" value="1"/>
</dbReference>
<dbReference type="Pfam" id="PF00535">
    <property type="entry name" value="Glycos_transf_2"/>
    <property type="match status" value="1"/>
</dbReference>
<dbReference type="OrthoDB" id="5443808at2"/>
<evidence type="ECO:0000313" key="2">
    <source>
        <dbReference type="EMBL" id="SNS12424.1"/>
    </source>
</evidence>